<name>X1RFU0_9ZZZZ</name>
<feature type="non-terminal residue" evidence="1">
    <location>
        <position position="1"/>
    </location>
</feature>
<proteinExistence type="predicted"/>
<sequence>TNTDFINDLPYIQQAFYEALDELSASVKVIAKEFSEEIVLIAKQLCEPDPKLRGSPNVLAAEHIPQYDLQPYISHFDRLARIAEIRMI</sequence>
<reference evidence="1" key="1">
    <citation type="journal article" date="2014" name="Front. Microbiol.">
        <title>High frequency of phylogenetically diverse reductive dehalogenase-homologous genes in deep subseafloor sedimentary metagenomes.</title>
        <authorList>
            <person name="Kawai M."/>
            <person name="Futagami T."/>
            <person name="Toyoda A."/>
            <person name="Takaki Y."/>
            <person name="Nishi S."/>
            <person name="Hori S."/>
            <person name="Arai W."/>
            <person name="Tsubouchi T."/>
            <person name="Morono Y."/>
            <person name="Uchiyama I."/>
            <person name="Ito T."/>
            <person name="Fujiyama A."/>
            <person name="Inagaki F."/>
            <person name="Takami H."/>
        </authorList>
    </citation>
    <scope>NUCLEOTIDE SEQUENCE</scope>
    <source>
        <strain evidence="1">Expedition CK06-06</strain>
    </source>
</reference>
<gene>
    <name evidence="1" type="ORF">S12H4_26058</name>
</gene>
<evidence type="ECO:0000313" key="1">
    <source>
        <dbReference type="EMBL" id="GAI79473.1"/>
    </source>
</evidence>
<dbReference type="AlphaFoldDB" id="X1RFU0"/>
<comment type="caution">
    <text evidence="1">The sequence shown here is derived from an EMBL/GenBank/DDBJ whole genome shotgun (WGS) entry which is preliminary data.</text>
</comment>
<protein>
    <submittedName>
        <fullName evidence="1">Uncharacterized protein</fullName>
    </submittedName>
</protein>
<accession>X1RFU0</accession>
<organism evidence="1">
    <name type="scientific">marine sediment metagenome</name>
    <dbReference type="NCBI Taxonomy" id="412755"/>
    <lineage>
        <taxon>unclassified sequences</taxon>
        <taxon>metagenomes</taxon>
        <taxon>ecological metagenomes</taxon>
    </lineage>
</organism>
<dbReference type="EMBL" id="BARW01014746">
    <property type="protein sequence ID" value="GAI79473.1"/>
    <property type="molecule type" value="Genomic_DNA"/>
</dbReference>